<dbReference type="EMBL" id="JACRSZ010000011">
    <property type="protein sequence ID" value="MBC8573617.1"/>
    <property type="molecule type" value="Genomic_DNA"/>
</dbReference>
<dbReference type="RefSeq" id="WP_249308906.1">
    <property type="nucleotide sequence ID" value="NZ_JACRSZ010000011.1"/>
</dbReference>
<evidence type="ECO:0000313" key="1">
    <source>
        <dbReference type="EMBL" id="MBC8573617.1"/>
    </source>
</evidence>
<comment type="caution">
    <text evidence="1">The sequence shown here is derived from an EMBL/GenBank/DDBJ whole genome shotgun (WGS) entry which is preliminary data.</text>
</comment>
<organism evidence="1 2">
    <name type="scientific">Jingyaoa shaoxingensis</name>
    <dbReference type="NCBI Taxonomy" id="2763671"/>
    <lineage>
        <taxon>Bacteria</taxon>
        <taxon>Bacillati</taxon>
        <taxon>Bacillota</taxon>
        <taxon>Clostridia</taxon>
        <taxon>Lachnospirales</taxon>
        <taxon>Lachnospiraceae</taxon>
        <taxon>Jingyaoa</taxon>
    </lineage>
</organism>
<name>A0ABR7NB39_9FIRM</name>
<evidence type="ECO:0000313" key="2">
    <source>
        <dbReference type="Proteomes" id="UP000657421"/>
    </source>
</evidence>
<protein>
    <submittedName>
        <fullName evidence="1">Uncharacterized protein</fullName>
    </submittedName>
</protein>
<accession>A0ABR7NB39</accession>
<gene>
    <name evidence="1" type="ORF">H8716_11075</name>
</gene>
<sequence>MTEPMMITKNMRNDRAEKVSKIIENINRNIKRASEQGLHECYFACSKDSYSEAPFYKEVRERFESYGYRIKPTGYIDGVWQRTEHIEW</sequence>
<dbReference type="Proteomes" id="UP000657421">
    <property type="component" value="Unassembled WGS sequence"/>
</dbReference>
<reference evidence="1 2" key="1">
    <citation type="submission" date="2020-08" db="EMBL/GenBank/DDBJ databases">
        <title>Genome public.</title>
        <authorList>
            <person name="Liu C."/>
            <person name="Sun Q."/>
        </authorList>
    </citation>
    <scope>NUCLEOTIDE SEQUENCE [LARGE SCALE GENOMIC DNA]</scope>
    <source>
        <strain evidence="1 2">NSJ-46</strain>
    </source>
</reference>
<proteinExistence type="predicted"/>
<keyword evidence="2" id="KW-1185">Reference proteome</keyword>